<feature type="domain" description="PH" evidence="10">
    <location>
        <begin position="996"/>
        <end position="1096"/>
    </location>
</feature>
<evidence type="ECO:0000259" key="12">
    <source>
        <dbReference type="PROSITE" id="PS50178"/>
    </source>
</evidence>
<dbReference type="SMART" id="SM00064">
    <property type="entry name" value="FYVE"/>
    <property type="match status" value="1"/>
</dbReference>
<feature type="compositionally biased region" description="Polar residues" evidence="9">
    <location>
        <begin position="478"/>
        <end position="487"/>
    </location>
</feature>
<dbReference type="PROSITE" id="PS50178">
    <property type="entry name" value="ZF_FYVE"/>
    <property type="match status" value="1"/>
</dbReference>
<keyword evidence="2" id="KW-0963">Cytoplasm</keyword>
<evidence type="ECO:0000256" key="3">
    <source>
        <dbReference type="ARBA" id="ARBA00022658"/>
    </source>
</evidence>
<reference evidence="13" key="1">
    <citation type="submission" date="2021-12" db="EMBL/GenBank/DDBJ databases">
        <authorList>
            <person name="King R."/>
        </authorList>
    </citation>
    <scope>NUCLEOTIDE SEQUENCE</scope>
</reference>
<evidence type="ECO:0000256" key="6">
    <source>
        <dbReference type="ARBA" id="ARBA00022833"/>
    </source>
</evidence>
<evidence type="ECO:0000256" key="7">
    <source>
        <dbReference type="ARBA" id="ARBA00023212"/>
    </source>
</evidence>
<evidence type="ECO:0008006" key="15">
    <source>
        <dbReference type="Google" id="ProtNLM"/>
    </source>
</evidence>
<dbReference type="InterPro" id="IPR017455">
    <property type="entry name" value="Znf_FYVE-rel"/>
</dbReference>
<feature type="compositionally biased region" description="Polar residues" evidence="9">
    <location>
        <begin position="451"/>
        <end position="464"/>
    </location>
</feature>
<dbReference type="InterPro" id="IPR011993">
    <property type="entry name" value="PH-like_dom_sf"/>
</dbReference>
<accession>A0A9P0A193</accession>
<keyword evidence="14" id="KW-1185">Reference proteome</keyword>
<dbReference type="SMART" id="SM00233">
    <property type="entry name" value="PH"/>
    <property type="match status" value="2"/>
</dbReference>
<protein>
    <recommendedName>
        <fullName evidence="15">FYVE, RhoGEF and PH domain-containing protein 6</fullName>
    </recommendedName>
</protein>
<name>A0A9P0A193_BEMTA</name>
<dbReference type="InterPro" id="IPR000219">
    <property type="entry name" value="DH_dom"/>
</dbReference>
<evidence type="ECO:0000259" key="10">
    <source>
        <dbReference type="PROSITE" id="PS50003"/>
    </source>
</evidence>
<dbReference type="CDD" id="cd00160">
    <property type="entry name" value="RhoGEF"/>
    <property type="match status" value="1"/>
</dbReference>
<dbReference type="Proteomes" id="UP001152759">
    <property type="component" value="Chromosome 2"/>
</dbReference>
<dbReference type="InterPro" id="IPR035899">
    <property type="entry name" value="DBL_dom_sf"/>
</dbReference>
<dbReference type="Pfam" id="PF01363">
    <property type="entry name" value="FYVE"/>
    <property type="match status" value="1"/>
</dbReference>
<dbReference type="Gene3D" id="1.20.900.10">
    <property type="entry name" value="Dbl homology (DH) domain"/>
    <property type="match status" value="1"/>
</dbReference>
<evidence type="ECO:0000256" key="9">
    <source>
        <dbReference type="SAM" id="MobiDB-lite"/>
    </source>
</evidence>
<dbReference type="GO" id="GO:0005085">
    <property type="term" value="F:guanyl-nucleotide exchange factor activity"/>
    <property type="evidence" value="ECO:0007669"/>
    <property type="project" value="UniProtKB-KW"/>
</dbReference>
<dbReference type="InterPro" id="IPR013083">
    <property type="entry name" value="Znf_RING/FYVE/PHD"/>
</dbReference>
<dbReference type="InterPro" id="IPR000306">
    <property type="entry name" value="Znf_FYVE"/>
</dbReference>
<evidence type="ECO:0000256" key="1">
    <source>
        <dbReference type="ARBA" id="ARBA00004245"/>
    </source>
</evidence>
<keyword evidence="7" id="KW-0206">Cytoskeleton</keyword>
<dbReference type="GO" id="GO:0005856">
    <property type="term" value="C:cytoskeleton"/>
    <property type="evidence" value="ECO:0007669"/>
    <property type="project" value="UniProtKB-SubCell"/>
</dbReference>
<dbReference type="SUPFAM" id="SSF50729">
    <property type="entry name" value="PH domain-like"/>
    <property type="match status" value="2"/>
</dbReference>
<evidence type="ECO:0000313" key="13">
    <source>
        <dbReference type="EMBL" id="CAH0384135.1"/>
    </source>
</evidence>
<dbReference type="EMBL" id="OU963863">
    <property type="protein sequence ID" value="CAH0384135.1"/>
    <property type="molecule type" value="Genomic_DNA"/>
</dbReference>
<evidence type="ECO:0000256" key="4">
    <source>
        <dbReference type="ARBA" id="ARBA00022723"/>
    </source>
</evidence>
<proteinExistence type="predicted"/>
<dbReference type="InterPro" id="IPR051092">
    <property type="entry name" value="FYVE_RhoGEF_PH"/>
</dbReference>
<dbReference type="PANTHER" id="PTHR12673">
    <property type="entry name" value="FACIOGENITAL DYSPLASIA PROTEIN"/>
    <property type="match status" value="1"/>
</dbReference>
<keyword evidence="6" id="KW-0862">Zinc</keyword>
<dbReference type="Pfam" id="PF00621">
    <property type="entry name" value="RhoGEF"/>
    <property type="match status" value="1"/>
</dbReference>
<dbReference type="Pfam" id="PF00169">
    <property type="entry name" value="PH"/>
    <property type="match status" value="2"/>
</dbReference>
<dbReference type="KEGG" id="btab:109033693"/>
<dbReference type="PANTHER" id="PTHR12673:SF267">
    <property type="entry name" value="PROTEIN CBG10230"/>
    <property type="match status" value="1"/>
</dbReference>
<keyword evidence="5 8" id="KW-0863">Zinc-finger</keyword>
<evidence type="ECO:0000256" key="8">
    <source>
        <dbReference type="PROSITE-ProRule" id="PRU00091"/>
    </source>
</evidence>
<dbReference type="Gene3D" id="3.30.40.10">
    <property type="entry name" value="Zinc/RING finger domain, C3HC4 (zinc finger)"/>
    <property type="match status" value="1"/>
</dbReference>
<dbReference type="GO" id="GO:0005737">
    <property type="term" value="C:cytoplasm"/>
    <property type="evidence" value="ECO:0007669"/>
    <property type="project" value="TreeGrafter"/>
</dbReference>
<feature type="region of interest" description="Disordered" evidence="9">
    <location>
        <begin position="424"/>
        <end position="489"/>
    </location>
</feature>
<dbReference type="Gene3D" id="2.30.29.30">
    <property type="entry name" value="Pleckstrin-homology domain (PH domain)/Phosphotyrosine-binding domain (PTB)"/>
    <property type="match status" value="2"/>
</dbReference>
<evidence type="ECO:0000313" key="14">
    <source>
        <dbReference type="Proteomes" id="UP001152759"/>
    </source>
</evidence>
<evidence type="ECO:0000256" key="5">
    <source>
        <dbReference type="ARBA" id="ARBA00022771"/>
    </source>
</evidence>
<evidence type="ECO:0000259" key="11">
    <source>
        <dbReference type="PROSITE" id="PS50010"/>
    </source>
</evidence>
<feature type="domain" description="PH" evidence="10">
    <location>
        <begin position="737"/>
        <end position="832"/>
    </location>
</feature>
<dbReference type="PROSITE" id="PS50010">
    <property type="entry name" value="DH_2"/>
    <property type="match status" value="1"/>
</dbReference>
<sequence length="1098" mass="123349">MHSPQSPERSKPTVPPKPAALSLSNSSNVLTGASRSSKVCISQNHCCQTSSFLAKLSNCEPSKNVNISPKPPILPKPAHLKNFRSPVPCNSTSPEIPKKPFRLKSKGSTECSINDDDETVISTDVCETLKILSIEKSLHDIAESIKKASNVESIVETAASDSFDKVYKISDELDFNQSPIEQNTLKLSISETLTNNTFIQQSSISNKDSSFIKQSSILNENELNYVHSSIKSITNDANLEKNETTVTSHREIFHSETWSTFSKNIKVESDEETSNRVIEKSNIHSDEQNKEACADGIYCISPPSDAPNDLKSFQIVLTDVVENQIEGLSSESNLNSNVVSAEQDLGEGLTETENAVCSVISGPNGRGSISDLEVSKYSKGNQSDVESVGSDTSGSYSVRRRLTMWFGSFGKGVKDRKKKRQSFTFYSDDGNEDGDSSASQIDDSFADRSNDTSVKASDSSSTGEVSKLPTIEKLSADSGGNRSSMSDESLENVVLNASRVTENNHEKVIEENTKEKKCKKAFLVAKELTTSEKVFINALSLICHDFTAFINKASPDPSNPVLPQPDLQKVIGSLPQLLLFNQVLLQDFENRIKTWESQPKIADVIVKKGPFLKLYTSYIKDFQSQCEFLDECCQKYSRFDKALRDFECSDICKKLTLKHYMLKPVQRIPQYRLLLEDYLSNLDPESEDYLDTQQALHVVCDVANHANKSMKQGDHLSKLLQIQAQLGNYEIVKPGREFVKEGDLYKLSRKSLQLRFLILLSDTLILTSYYGSMTGLKVNYELPLSGMKVYVPQTEDYHNEFSIITTTRSFSLRARTQIERQEWVEALESAIRDNIQRQLSFLNLKAAPTSVTQNGGEFKIGKEAPVWIQDGRVTMCQSCTAEFTVTFRRHHCRACGKVVCGNCSDYKAPLQYMKFQAERVCEDCFNILIKEFVNPSSQLREAIKKDFNLKSSESVDSALEDIFNLFKRATLGGSKKFKKIQEIPQRLREVTANDSGSQMSGWLLYRKEKRSWKRFWFVLKDQALYFYKASEDVVALGSIAVLGFKVEDSQEQDLMEVSDSKRVFQLVHPGRKPMTFCADNRDAAKRWMKELHEATVLR</sequence>
<dbReference type="GO" id="GO:0008270">
    <property type="term" value="F:zinc ion binding"/>
    <property type="evidence" value="ECO:0007669"/>
    <property type="project" value="UniProtKB-KW"/>
</dbReference>
<feature type="domain" description="FYVE-type" evidence="12">
    <location>
        <begin position="870"/>
        <end position="929"/>
    </location>
</feature>
<organism evidence="13 14">
    <name type="scientific">Bemisia tabaci</name>
    <name type="common">Sweetpotato whitefly</name>
    <name type="synonym">Aleurodes tabaci</name>
    <dbReference type="NCBI Taxonomy" id="7038"/>
    <lineage>
        <taxon>Eukaryota</taxon>
        <taxon>Metazoa</taxon>
        <taxon>Ecdysozoa</taxon>
        <taxon>Arthropoda</taxon>
        <taxon>Hexapoda</taxon>
        <taxon>Insecta</taxon>
        <taxon>Pterygota</taxon>
        <taxon>Neoptera</taxon>
        <taxon>Paraneoptera</taxon>
        <taxon>Hemiptera</taxon>
        <taxon>Sternorrhyncha</taxon>
        <taxon>Aleyrodoidea</taxon>
        <taxon>Aleyrodidae</taxon>
        <taxon>Aleyrodinae</taxon>
        <taxon>Bemisia</taxon>
    </lineage>
</organism>
<keyword evidence="4" id="KW-0479">Metal-binding</keyword>
<gene>
    <name evidence="13" type="ORF">BEMITA_LOCUS3508</name>
</gene>
<dbReference type="PROSITE" id="PS50003">
    <property type="entry name" value="PH_DOMAIN"/>
    <property type="match status" value="2"/>
</dbReference>
<keyword evidence="3" id="KW-0344">Guanine-nucleotide releasing factor</keyword>
<comment type="subcellular location">
    <subcellularLocation>
        <location evidence="1">Cytoplasm</location>
        <location evidence="1">Cytoskeleton</location>
    </subcellularLocation>
</comment>
<dbReference type="InterPro" id="IPR001849">
    <property type="entry name" value="PH_domain"/>
</dbReference>
<feature type="domain" description="DH" evidence="11">
    <location>
        <begin position="520"/>
        <end position="709"/>
    </location>
</feature>
<dbReference type="SUPFAM" id="SSF48065">
    <property type="entry name" value="DBL homology domain (DH-domain)"/>
    <property type="match status" value="1"/>
</dbReference>
<dbReference type="SMART" id="SM00325">
    <property type="entry name" value="RhoGEF"/>
    <property type="match status" value="1"/>
</dbReference>
<dbReference type="AlphaFoldDB" id="A0A9P0A193"/>
<feature type="region of interest" description="Disordered" evidence="9">
    <location>
        <begin position="1"/>
        <end position="26"/>
    </location>
</feature>
<dbReference type="CDD" id="cd13389">
    <property type="entry name" value="PH1_FGD5_FGD6"/>
    <property type="match status" value="1"/>
</dbReference>
<evidence type="ECO:0000256" key="2">
    <source>
        <dbReference type="ARBA" id="ARBA00022490"/>
    </source>
</evidence>